<feature type="compositionally biased region" description="Low complexity" evidence="1">
    <location>
        <begin position="108"/>
        <end position="130"/>
    </location>
</feature>
<evidence type="ECO:0000313" key="3">
    <source>
        <dbReference type="Proteomes" id="UP000244336"/>
    </source>
</evidence>
<accession>A0A2T7EV27</accession>
<feature type="compositionally biased region" description="Basic and acidic residues" evidence="1">
    <location>
        <begin position="89"/>
        <end position="98"/>
    </location>
</feature>
<evidence type="ECO:0000256" key="1">
    <source>
        <dbReference type="SAM" id="MobiDB-lite"/>
    </source>
</evidence>
<evidence type="ECO:0000313" key="2">
    <source>
        <dbReference type="EMBL" id="PUZ71680.1"/>
    </source>
</evidence>
<proteinExistence type="predicted"/>
<feature type="region of interest" description="Disordered" evidence="1">
    <location>
        <begin position="74"/>
        <end position="130"/>
    </location>
</feature>
<protein>
    <submittedName>
        <fullName evidence="2">Uncharacterized protein</fullName>
    </submittedName>
</protein>
<dbReference type="Proteomes" id="UP000244336">
    <property type="component" value="Chromosome 2"/>
</dbReference>
<sequence length="176" mass="18607">MPTGPVSLSPSPCICTAVNDAGTRTECSTALSVQELGRRSASDAWRTSSFPRPARRAGGRDRYWDLAAGCEPDPGAGRCSRPASPTTVQERDLRKEGPRCGGRVAALGSAEGAATRGRGAAGGASSCGEGVAGAQLEGRRRMAWPAGRRVRSSWCELRWERGDEDWERSLVSGKTD</sequence>
<reference evidence="2 3" key="1">
    <citation type="submission" date="2018-04" db="EMBL/GenBank/DDBJ databases">
        <title>WGS assembly of Panicum hallii var. hallii HAL2.</title>
        <authorList>
            <person name="Lovell J."/>
            <person name="Jenkins J."/>
            <person name="Lowry D."/>
            <person name="Mamidi S."/>
            <person name="Sreedasyam A."/>
            <person name="Weng X."/>
            <person name="Barry K."/>
            <person name="Bonette J."/>
            <person name="Campitelli B."/>
            <person name="Daum C."/>
            <person name="Gordon S."/>
            <person name="Gould B."/>
            <person name="Lipzen A."/>
            <person name="MacQueen A."/>
            <person name="Palacio-Mejia J."/>
            <person name="Plott C."/>
            <person name="Shakirov E."/>
            <person name="Shu S."/>
            <person name="Yoshinaga Y."/>
            <person name="Zane M."/>
            <person name="Rokhsar D."/>
            <person name="Grimwood J."/>
            <person name="Schmutz J."/>
            <person name="Juenger T."/>
        </authorList>
    </citation>
    <scope>NUCLEOTIDE SEQUENCE [LARGE SCALE GENOMIC DNA]</scope>
    <source>
        <strain evidence="3">cv. HAL2</strain>
    </source>
</reference>
<name>A0A2T7EV27_9POAL</name>
<feature type="region of interest" description="Disordered" evidence="1">
    <location>
        <begin position="38"/>
        <end position="58"/>
    </location>
</feature>
<dbReference type="EMBL" id="CM009750">
    <property type="protein sequence ID" value="PUZ71680.1"/>
    <property type="molecule type" value="Genomic_DNA"/>
</dbReference>
<organism evidence="2 3">
    <name type="scientific">Panicum hallii var. hallii</name>
    <dbReference type="NCBI Taxonomy" id="1504633"/>
    <lineage>
        <taxon>Eukaryota</taxon>
        <taxon>Viridiplantae</taxon>
        <taxon>Streptophyta</taxon>
        <taxon>Embryophyta</taxon>
        <taxon>Tracheophyta</taxon>
        <taxon>Spermatophyta</taxon>
        <taxon>Magnoliopsida</taxon>
        <taxon>Liliopsida</taxon>
        <taxon>Poales</taxon>
        <taxon>Poaceae</taxon>
        <taxon>PACMAD clade</taxon>
        <taxon>Panicoideae</taxon>
        <taxon>Panicodae</taxon>
        <taxon>Paniceae</taxon>
        <taxon>Panicinae</taxon>
        <taxon>Panicum</taxon>
        <taxon>Panicum sect. Panicum</taxon>
    </lineage>
</organism>
<keyword evidence="3" id="KW-1185">Reference proteome</keyword>
<dbReference type="Gramene" id="PUZ71680">
    <property type="protein sequence ID" value="PUZ71680"/>
    <property type="gene ID" value="GQ55_2G332800"/>
</dbReference>
<dbReference type="AlphaFoldDB" id="A0A2T7EV27"/>
<gene>
    <name evidence="2" type="ORF">GQ55_2G332800</name>
</gene>